<protein>
    <submittedName>
        <fullName evidence="1">Uncharacterized protein</fullName>
    </submittedName>
</protein>
<reference evidence="1" key="1">
    <citation type="submission" date="2015-12" db="EMBL/GenBank/DDBJ databases">
        <title>De novo transcriptome assembly of four potential Pierce s Disease insect vectors from Arizona vineyards.</title>
        <authorList>
            <person name="Tassone E.E."/>
        </authorList>
    </citation>
    <scope>NUCLEOTIDE SEQUENCE</scope>
</reference>
<evidence type="ECO:0000313" key="1">
    <source>
        <dbReference type="EMBL" id="JAS13577.1"/>
    </source>
</evidence>
<dbReference type="EMBL" id="GEDC01023721">
    <property type="protein sequence ID" value="JAS13577.1"/>
    <property type="molecule type" value="Transcribed_RNA"/>
</dbReference>
<dbReference type="Pfam" id="PF15139">
    <property type="entry name" value="CFAP95"/>
    <property type="match status" value="1"/>
</dbReference>
<accession>A0A1B6CJG0</accession>
<organism evidence="1">
    <name type="scientific">Clastoptera arizonana</name>
    <name type="common">Arizona spittle bug</name>
    <dbReference type="NCBI Taxonomy" id="38151"/>
    <lineage>
        <taxon>Eukaryota</taxon>
        <taxon>Metazoa</taxon>
        <taxon>Ecdysozoa</taxon>
        <taxon>Arthropoda</taxon>
        <taxon>Hexapoda</taxon>
        <taxon>Insecta</taxon>
        <taxon>Pterygota</taxon>
        <taxon>Neoptera</taxon>
        <taxon>Paraneoptera</taxon>
        <taxon>Hemiptera</taxon>
        <taxon>Auchenorrhyncha</taxon>
        <taxon>Cercopoidea</taxon>
        <taxon>Clastopteridae</taxon>
        <taxon>Clastoptera</taxon>
    </lineage>
</organism>
<proteinExistence type="predicted"/>
<name>A0A1B6CJG0_9HEMI</name>
<dbReference type="AlphaFoldDB" id="A0A1B6CJG0"/>
<sequence>MENIRNFNYNSKVKITDWNRYLEAEPKDDDPYKTAGKNYFLSSYRRWGTSKEAIPISCTHDMLRQGASKESFIKTRRSLVNLVSYQNAEYLPFHEIEYTTGILPLPAEPIVTDYNSIYSTDYTNHLPFCRIKKKFPKD</sequence>
<dbReference type="InterPro" id="IPR027905">
    <property type="entry name" value="CFAP95"/>
</dbReference>
<gene>
    <name evidence="1" type="ORF">g.1045</name>
</gene>